<gene>
    <name evidence="9" type="ORF">I79_018989</name>
</gene>
<protein>
    <recommendedName>
        <fullName evidence="6">Non-histone chromosomal protein HMG-17</fullName>
    </recommendedName>
    <alternativeName>
        <fullName evidence="7">High mobility group nucleosome-binding domain-containing protein 2</fullName>
    </alternativeName>
</protein>
<feature type="region of interest" description="Disordered" evidence="8">
    <location>
        <begin position="1"/>
        <end position="83"/>
    </location>
</feature>
<dbReference type="PANTHER" id="PTHR23087:SF13">
    <property type="entry name" value="NON-HISTONE CHROMOSOMAL PROTEIN HMG-17"/>
    <property type="match status" value="1"/>
</dbReference>
<dbReference type="InParanoid" id="G3I677"/>
<comment type="subcellular location">
    <subcellularLocation>
        <location evidence="1">Nucleus</location>
    </subcellularLocation>
</comment>
<reference evidence="10" key="1">
    <citation type="journal article" date="2011" name="Nat. Biotechnol.">
        <title>The genomic sequence of the Chinese hamster ovary (CHO)-K1 cell line.</title>
        <authorList>
            <person name="Xu X."/>
            <person name="Nagarajan H."/>
            <person name="Lewis N.E."/>
            <person name="Pan S."/>
            <person name="Cai Z."/>
            <person name="Liu X."/>
            <person name="Chen W."/>
            <person name="Xie M."/>
            <person name="Wang W."/>
            <person name="Hammond S."/>
            <person name="Andersen M.R."/>
            <person name="Neff N."/>
            <person name="Passarelli B."/>
            <person name="Koh W."/>
            <person name="Fan H.C."/>
            <person name="Wang J."/>
            <person name="Gui Y."/>
            <person name="Lee K.H."/>
            <person name="Betenbaugh M.J."/>
            <person name="Quake S.R."/>
            <person name="Famili I."/>
            <person name="Palsson B.O."/>
            <person name="Wang J."/>
        </authorList>
    </citation>
    <scope>NUCLEOTIDE SEQUENCE [LARGE SCALE GENOMIC DNA]</scope>
    <source>
        <strain evidence="10">CHO K1 cell line</strain>
    </source>
</reference>
<dbReference type="InterPro" id="IPR000079">
    <property type="entry name" value="HMGN_fam"/>
</dbReference>
<evidence type="ECO:0000256" key="6">
    <source>
        <dbReference type="ARBA" id="ARBA00040304"/>
    </source>
</evidence>
<evidence type="ECO:0000256" key="5">
    <source>
        <dbReference type="ARBA" id="ARBA00037490"/>
    </source>
</evidence>
<evidence type="ECO:0000256" key="2">
    <source>
        <dbReference type="ARBA" id="ARBA00007696"/>
    </source>
</evidence>
<comment type="similarity">
    <text evidence="2">Belongs to the HMGN family.</text>
</comment>
<evidence type="ECO:0000256" key="1">
    <source>
        <dbReference type="ARBA" id="ARBA00004123"/>
    </source>
</evidence>
<proteinExistence type="inferred from homology"/>
<dbReference type="STRING" id="10029.G3I677"/>
<feature type="compositionally biased region" description="Basic and acidic residues" evidence="8">
    <location>
        <begin position="37"/>
        <end position="62"/>
    </location>
</feature>
<feature type="compositionally biased region" description="Basic and acidic residues" evidence="8">
    <location>
        <begin position="1"/>
        <end position="16"/>
    </location>
</feature>
<dbReference type="PANTHER" id="PTHR23087">
    <property type="entry name" value="NONHISTONE CHROMOSOMAL PROTEIN HMG"/>
    <property type="match status" value="1"/>
</dbReference>
<dbReference type="Proteomes" id="UP000001075">
    <property type="component" value="Unassembled WGS sequence"/>
</dbReference>
<dbReference type="PRINTS" id="PR00925">
    <property type="entry name" value="NONHISHMG17"/>
</dbReference>
<dbReference type="Pfam" id="PF01101">
    <property type="entry name" value="HMG14_17"/>
    <property type="match status" value="1"/>
</dbReference>
<dbReference type="AlphaFoldDB" id="G3I677"/>
<accession>G3I677</accession>
<keyword evidence="3" id="KW-0238">DNA-binding</keyword>
<evidence type="ECO:0000313" key="9">
    <source>
        <dbReference type="EMBL" id="EGW01384.1"/>
    </source>
</evidence>
<dbReference type="SMART" id="SM00527">
    <property type="entry name" value="HMG17"/>
    <property type="match status" value="1"/>
</dbReference>
<dbReference type="EMBL" id="JH001343">
    <property type="protein sequence ID" value="EGW01384.1"/>
    <property type="molecule type" value="Genomic_DNA"/>
</dbReference>
<comment type="function">
    <text evidence="5">Binds to the inner side of the nucleosomal DNA thus altering the interaction between the DNA and the histone octamer. May be involved in the process which maintains transcribable genes in a unique chromatin conformation.</text>
</comment>
<sequence>MSTRKAEGEIEGDKAKMKGKPQRRSERLSAKPSPPKPELKPKKDPAKKGEKLPRGKTGKAEAGKSMNNHAETLETPKRTRRKS</sequence>
<evidence type="ECO:0000256" key="7">
    <source>
        <dbReference type="ARBA" id="ARBA00042290"/>
    </source>
</evidence>
<evidence type="ECO:0000256" key="4">
    <source>
        <dbReference type="ARBA" id="ARBA00023242"/>
    </source>
</evidence>
<dbReference type="GO" id="GO:0000785">
    <property type="term" value="C:chromatin"/>
    <property type="evidence" value="ECO:0007669"/>
    <property type="project" value="InterPro"/>
</dbReference>
<dbReference type="GO" id="GO:0006325">
    <property type="term" value="P:chromatin organization"/>
    <property type="evidence" value="ECO:0007669"/>
    <property type="project" value="TreeGrafter"/>
</dbReference>
<evidence type="ECO:0000313" key="10">
    <source>
        <dbReference type="Proteomes" id="UP000001075"/>
    </source>
</evidence>
<organism evidence="9 10">
    <name type="scientific">Cricetulus griseus</name>
    <name type="common">Chinese hamster</name>
    <name type="synonym">Cricetulus barabensis griseus</name>
    <dbReference type="NCBI Taxonomy" id="10029"/>
    <lineage>
        <taxon>Eukaryota</taxon>
        <taxon>Metazoa</taxon>
        <taxon>Chordata</taxon>
        <taxon>Craniata</taxon>
        <taxon>Vertebrata</taxon>
        <taxon>Euteleostomi</taxon>
        <taxon>Mammalia</taxon>
        <taxon>Eutheria</taxon>
        <taxon>Euarchontoglires</taxon>
        <taxon>Glires</taxon>
        <taxon>Rodentia</taxon>
        <taxon>Myomorpha</taxon>
        <taxon>Muroidea</taxon>
        <taxon>Cricetidae</taxon>
        <taxon>Cricetinae</taxon>
        <taxon>Cricetulus</taxon>
    </lineage>
</organism>
<keyword evidence="4" id="KW-0539">Nucleus</keyword>
<dbReference type="GO" id="GO:0005634">
    <property type="term" value="C:nucleus"/>
    <property type="evidence" value="ECO:0007669"/>
    <property type="project" value="UniProtKB-SubCell"/>
</dbReference>
<evidence type="ECO:0000256" key="3">
    <source>
        <dbReference type="ARBA" id="ARBA00023125"/>
    </source>
</evidence>
<evidence type="ECO:0000256" key="8">
    <source>
        <dbReference type="SAM" id="MobiDB-lite"/>
    </source>
</evidence>
<name>G3I677_CRIGR</name>
<dbReference type="GO" id="GO:0031492">
    <property type="term" value="F:nucleosomal DNA binding"/>
    <property type="evidence" value="ECO:0007669"/>
    <property type="project" value="InterPro"/>
</dbReference>